<accession>A0ABQ0LMT7</accession>
<dbReference type="EMBL" id="DF847768">
    <property type="protein sequence ID" value="GAT52418.1"/>
    <property type="molecule type" value="Genomic_DNA"/>
</dbReference>
<proteinExistence type="predicted"/>
<reference evidence="1" key="1">
    <citation type="submission" date="2014-09" db="EMBL/GenBank/DDBJ databases">
        <title>Genome sequence of the luminous mushroom Mycena chlorophos for searching fungal bioluminescence genes.</title>
        <authorList>
            <person name="Tanaka Y."/>
            <person name="Kasuga D."/>
            <person name="Oba Y."/>
            <person name="Hase S."/>
            <person name="Sato K."/>
            <person name="Oba Y."/>
            <person name="Sakakibara Y."/>
        </authorList>
    </citation>
    <scope>NUCLEOTIDE SEQUENCE</scope>
</reference>
<evidence type="ECO:0000313" key="1">
    <source>
        <dbReference type="EMBL" id="GAT52418.1"/>
    </source>
</evidence>
<dbReference type="Proteomes" id="UP000815677">
    <property type="component" value="Unassembled WGS sequence"/>
</dbReference>
<name>A0ABQ0LMT7_MYCCL</name>
<sequence length="266" mass="28964">MSTFPVPLNEKDERSKWLATSLSPLNPLALDGHVLDHQRPSQAHALALQPCSSSSSVDYVACAVRSQEFCEASFRSPSPRTGLIFRPSLKPNGGGRPWSLPGEKAVSPFGATQDLRGRCDTRSQPDCKRPWRRQRQTGSGIARNEPLLCASAGGHCSRVPPRSLWSSLPTTATRKRATTAGIVVATFLPSATYSGQFLRALLLPTHVGPRSLRREKHSEQRLLGVLCGGNRAGRERSWPVLRRVRVGLKDLSPPFSCLIAAASSRV</sequence>
<gene>
    <name evidence="1" type="ORF">MCHLO_09468</name>
</gene>
<protein>
    <submittedName>
        <fullName evidence="1">Uncharacterized protein</fullName>
    </submittedName>
</protein>
<evidence type="ECO:0000313" key="2">
    <source>
        <dbReference type="Proteomes" id="UP000815677"/>
    </source>
</evidence>
<keyword evidence="2" id="KW-1185">Reference proteome</keyword>
<organism evidence="1 2">
    <name type="scientific">Mycena chlorophos</name>
    <name type="common">Agaric fungus</name>
    <name type="synonym">Agaricus chlorophos</name>
    <dbReference type="NCBI Taxonomy" id="658473"/>
    <lineage>
        <taxon>Eukaryota</taxon>
        <taxon>Fungi</taxon>
        <taxon>Dikarya</taxon>
        <taxon>Basidiomycota</taxon>
        <taxon>Agaricomycotina</taxon>
        <taxon>Agaricomycetes</taxon>
        <taxon>Agaricomycetidae</taxon>
        <taxon>Agaricales</taxon>
        <taxon>Marasmiineae</taxon>
        <taxon>Mycenaceae</taxon>
        <taxon>Mycena</taxon>
    </lineage>
</organism>